<dbReference type="SUPFAM" id="SSF55729">
    <property type="entry name" value="Acyl-CoA N-acyltransferases (Nat)"/>
    <property type="match status" value="1"/>
</dbReference>
<feature type="domain" description="N-acetyltransferase" evidence="1">
    <location>
        <begin position="21"/>
        <end position="196"/>
    </location>
</feature>
<dbReference type="Proteomes" id="UP000626026">
    <property type="component" value="Unassembled WGS sequence"/>
</dbReference>
<accession>A0ABR7RPX4</accession>
<dbReference type="Pfam" id="PF00583">
    <property type="entry name" value="Acetyltransf_1"/>
    <property type="match status" value="1"/>
</dbReference>
<proteinExistence type="predicted"/>
<reference evidence="2 3" key="1">
    <citation type="journal article" date="2013" name="Int. J. Syst. Evol. Microbiol.">
        <title>Roseomonas aerophila sp. nov., isolated from air.</title>
        <authorList>
            <person name="Kim S.J."/>
            <person name="Weon H.Y."/>
            <person name="Ahn J.H."/>
            <person name="Hong S.B."/>
            <person name="Seok S.J."/>
            <person name="Whang K.S."/>
            <person name="Kwon S.W."/>
        </authorList>
    </citation>
    <scope>NUCLEOTIDE SEQUENCE [LARGE SCALE GENOMIC DNA]</scope>
    <source>
        <strain evidence="2 3">NBRC 108923</strain>
    </source>
</reference>
<evidence type="ECO:0000313" key="2">
    <source>
        <dbReference type="EMBL" id="MBC9208619.1"/>
    </source>
</evidence>
<organism evidence="2 3">
    <name type="scientific">Teichococcus aerophilus</name>
    <dbReference type="NCBI Taxonomy" id="1224513"/>
    <lineage>
        <taxon>Bacteria</taxon>
        <taxon>Pseudomonadati</taxon>
        <taxon>Pseudomonadota</taxon>
        <taxon>Alphaproteobacteria</taxon>
        <taxon>Acetobacterales</taxon>
        <taxon>Roseomonadaceae</taxon>
        <taxon>Roseomonas</taxon>
    </lineage>
</organism>
<dbReference type="PROSITE" id="PS51186">
    <property type="entry name" value="GNAT"/>
    <property type="match status" value="1"/>
</dbReference>
<gene>
    <name evidence="2" type="ORF">IBL26_17350</name>
</gene>
<dbReference type="RefSeq" id="WP_187785771.1">
    <property type="nucleotide sequence ID" value="NZ_JACTVA010000035.1"/>
</dbReference>
<dbReference type="CDD" id="cd04301">
    <property type="entry name" value="NAT_SF"/>
    <property type="match status" value="1"/>
</dbReference>
<dbReference type="Gene3D" id="3.40.630.30">
    <property type="match status" value="1"/>
</dbReference>
<comment type="caution">
    <text evidence="2">The sequence shown here is derived from an EMBL/GenBank/DDBJ whole genome shotgun (WGS) entry which is preliminary data.</text>
</comment>
<dbReference type="InterPro" id="IPR000182">
    <property type="entry name" value="GNAT_dom"/>
</dbReference>
<keyword evidence="3" id="KW-1185">Reference proteome</keyword>
<dbReference type="InterPro" id="IPR016181">
    <property type="entry name" value="Acyl_CoA_acyltransferase"/>
</dbReference>
<name>A0ABR7RPX4_9PROT</name>
<evidence type="ECO:0000313" key="3">
    <source>
        <dbReference type="Proteomes" id="UP000626026"/>
    </source>
</evidence>
<protein>
    <submittedName>
        <fullName evidence="2">GNAT family N-acetyltransferase</fullName>
    </submittedName>
</protein>
<sequence>MALRFETVRGDALQPWLPALARLRIGVFRDWPYLYKGDRRAEAAYLRDFSRNADAAIILALDGERAVGAATCEPMANAHGWARAPFIASGRDPAAYCYFGESVLLPAWRGQGAGVRFFERREAHARSLGLHRTTFCAVRRDDPADPRRPASYTPLDGFWRNRGYAPAGFACALPWRETGRRGETPHMLDFWERALP</sequence>
<evidence type="ECO:0000259" key="1">
    <source>
        <dbReference type="PROSITE" id="PS51186"/>
    </source>
</evidence>
<dbReference type="EMBL" id="JACTVA010000035">
    <property type="protein sequence ID" value="MBC9208619.1"/>
    <property type="molecule type" value="Genomic_DNA"/>
</dbReference>